<dbReference type="GO" id="GO:0020037">
    <property type="term" value="F:heme binding"/>
    <property type="evidence" value="ECO:0007669"/>
    <property type="project" value="UniProtKB-UniRule"/>
</dbReference>
<dbReference type="InterPro" id="IPR050668">
    <property type="entry name" value="Cytochrome_b5"/>
</dbReference>
<feature type="transmembrane region" description="Helical" evidence="14">
    <location>
        <begin position="108"/>
        <end position="126"/>
    </location>
</feature>
<dbReference type="AlphaFoldDB" id="A0AAJ6QLP9"/>
<dbReference type="InterPro" id="IPR001199">
    <property type="entry name" value="Cyt_B5-like_heme/steroid-bd"/>
</dbReference>
<dbReference type="FunFam" id="3.10.120.10:FF:000002">
    <property type="entry name" value="Cytochrome b5 type B"/>
    <property type="match status" value="1"/>
</dbReference>
<reference evidence="17" key="1">
    <citation type="submission" date="2025-08" db="UniProtKB">
        <authorList>
            <consortium name="RefSeq"/>
        </authorList>
    </citation>
    <scope>IDENTIFICATION</scope>
</reference>
<evidence type="ECO:0000256" key="11">
    <source>
        <dbReference type="ARBA" id="ARBA00037877"/>
    </source>
</evidence>
<evidence type="ECO:0000256" key="9">
    <source>
        <dbReference type="ARBA" id="ARBA00023004"/>
    </source>
</evidence>
<dbReference type="PRINTS" id="PR00363">
    <property type="entry name" value="CYTOCHROMEB5"/>
</dbReference>
<dbReference type="GO" id="GO:0005789">
    <property type="term" value="C:endoplasmic reticulum membrane"/>
    <property type="evidence" value="ECO:0007669"/>
    <property type="project" value="UniProtKB-SubCell"/>
</dbReference>
<evidence type="ECO:0000256" key="7">
    <source>
        <dbReference type="ARBA" id="ARBA00022848"/>
    </source>
</evidence>
<comment type="subcellular location">
    <subcellularLocation>
        <location evidence="1">Endoplasmic reticulum membrane</location>
        <topology evidence="1">Single-pass membrane protein</topology>
        <orientation evidence="1">Cytoplasmic side</orientation>
    </subcellularLocation>
    <subcellularLocation>
        <location evidence="11">Microsome membrane</location>
        <topology evidence="11">Single-pass membrane protein</topology>
        <orientation evidence="11">Cytoplasmic side</orientation>
    </subcellularLocation>
</comment>
<evidence type="ECO:0000256" key="2">
    <source>
        <dbReference type="ARBA" id="ARBA00022448"/>
    </source>
</evidence>
<evidence type="ECO:0000256" key="1">
    <source>
        <dbReference type="ARBA" id="ARBA00004131"/>
    </source>
</evidence>
<dbReference type="KEGG" id="goe:100903148"/>
<evidence type="ECO:0000313" key="16">
    <source>
        <dbReference type="Proteomes" id="UP000694867"/>
    </source>
</evidence>
<keyword evidence="2" id="KW-0813">Transport</keyword>
<keyword evidence="7" id="KW-0492">Microsome</keyword>
<comment type="similarity">
    <text evidence="12 14">Belongs to the cytochrome b5 family.</text>
</comment>
<evidence type="ECO:0000256" key="5">
    <source>
        <dbReference type="ARBA" id="ARBA00022723"/>
    </source>
</evidence>
<dbReference type="SUPFAM" id="SSF55856">
    <property type="entry name" value="Cytochrome b5-like heme/steroid binding domain"/>
    <property type="match status" value="1"/>
</dbReference>
<dbReference type="SMART" id="SM01117">
    <property type="entry name" value="Cyt-b5"/>
    <property type="match status" value="1"/>
</dbReference>
<evidence type="ECO:0000256" key="3">
    <source>
        <dbReference type="ARBA" id="ARBA00022617"/>
    </source>
</evidence>
<dbReference type="PANTHER" id="PTHR19359:SF150">
    <property type="entry name" value="CYTOCHROME B5"/>
    <property type="match status" value="1"/>
</dbReference>
<keyword evidence="3 14" id="KW-0349">Heme</keyword>
<organism evidence="16 17">
    <name type="scientific">Galendromus occidentalis</name>
    <name type="common">western predatory mite</name>
    <dbReference type="NCBI Taxonomy" id="34638"/>
    <lineage>
        <taxon>Eukaryota</taxon>
        <taxon>Metazoa</taxon>
        <taxon>Ecdysozoa</taxon>
        <taxon>Arthropoda</taxon>
        <taxon>Chelicerata</taxon>
        <taxon>Arachnida</taxon>
        <taxon>Acari</taxon>
        <taxon>Parasitiformes</taxon>
        <taxon>Mesostigmata</taxon>
        <taxon>Gamasina</taxon>
        <taxon>Phytoseioidea</taxon>
        <taxon>Phytoseiidae</taxon>
        <taxon>Typhlodrominae</taxon>
        <taxon>Galendromus</taxon>
    </lineage>
</organism>
<keyword evidence="16" id="KW-1185">Reference proteome</keyword>
<keyword evidence="4 14" id="KW-0812">Transmembrane</keyword>
<dbReference type="InterPro" id="IPR018506">
    <property type="entry name" value="Cyt_B5_heme-BS"/>
</dbReference>
<dbReference type="RefSeq" id="XP_003737006.1">
    <property type="nucleotide sequence ID" value="XM_003736958.2"/>
</dbReference>
<dbReference type="PROSITE" id="PS50255">
    <property type="entry name" value="CYTOCHROME_B5_2"/>
    <property type="match status" value="1"/>
</dbReference>
<dbReference type="Gene3D" id="3.10.120.10">
    <property type="entry name" value="Cytochrome b5-like heme/steroid binding domain"/>
    <property type="match status" value="1"/>
</dbReference>
<feature type="domain" description="Cytochrome b5 heme-binding" evidence="15">
    <location>
        <begin position="6"/>
        <end position="82"/>
    </location>
</feature>
<dbReference type="Pfam" id="PF00173">
    <property type="entry name" value="Cyt-b5"/>
    <property type="match status" value="1"/>
</dbReference>
<keyword evidence="9 14" id="KW-0408">Iron</keyword>
<name>A0AAJ6QLP9_9ACAR</name>
<accession>A0AAJ6QLP9</accession>
<sequence length="134" mass="14747">MHNSKMSTYSLEEVAKHNKRSSCWLVIREGIYDVTNFMKEHPGGEELMFEQGGRDSTELFYAIGHSTDARMLMAKLKIGELCDEDKAKIKGTAGKSDSLNATPFKGGVSAWIYPIAIAIGAALLYFSPMPQGPN</sequence>
<evidence type="ECO:0000256" key="4">
    <source>
        <dbReference type="ARBA" id="ARBA00022692"/>
    </source>
</evidence>
<keyword evidence="5 14" id="KW-0479">Metal-binding</keyword>
<dbReference type="PROSITE" id="PS00191">
    <property type="entry name" value="CYTOCHROME_B5_1"/>
    <property type="match status" value="1"/>
</dbReference>
<evidence type="ECO:0000256" key="8">
    <source>
        <dbReference type="ARBA" id="ARBA00022982"/>
    </source>
</evidence>
<dbReference type="GO" id="GO:0046872">
    <property type="term" value="F:metal ion binding"/>
    <property type="evidence" value="ECO:0007669"/>
    <property type="project" value="UniProtKB-UniRule"/>
</dbReference>
<evidence type="ECO:0000256" key="6">
    <source>
        <dbReference type="ARBA" id="ARBA00022824"/>
    </source>
</evidence>
<keyword evidence="6" id="KW-0256">Endoplasmic reticulum</keyword>
<evidence type="ECO:0000256" key="12">
    <source>
        <dbReference type="ARBA" id="ARBA00038168"/>
    </source>
</evidence>
<keyword evidence="14" id="KW-1133">Transmembrane helix</keyword>
<dbReference type="InterPro" id="IPR036400">
    <property type="entry name" value="Cyt_B5-like_heme/steroid_sf"/>
</dbReference>
<evidence type="ECO:0000259" key="15">
    <source>
        <dbReference type="PROSITE" id="PS50255"/>
    </source>
</evidence>
<evidence type="ECO:0000313" key="17">
    <source>
        <dbReference type="RefSeq" id="XP_003737006.1"/>
    </source>
</evidence>
<dbReference type="PANTHER" id="PTHR19359">
    <property type="entry name" value="CYTOCHROME B5"/>
    <property type="match status" value="1"/>
</dbReference>
<evidence type="ECO:0000256" key="10">
    <source>
        <dbReference type="ARBA" id="ARBA00023136"/>
    </source>
</evidence>
<protein>
    <recommendedName>
        <fullName evidence="13">Cytochrome b5</fullName>
    </recommendedName>
</protein>
<gene>
    <name evidence="17" type="primary">LOC100903148</name>
</gene>
<evidence type="ECO:0000256" key="14">
    <source>
        <dbReference type="RuleBase" id="RU362121"/>
    </source>
</evidence>
<dbReference type="GeneID" id="100903148"/>
<proteinExistence type="inferred from homology"/>
<evidence type="ECO:0000256" key="13">
    <source>
        <dbReference type="ARBA" id="ARBA00039806"/>
    </source>
</evidence>
<keyword evidence="8" id="KW-0249">Electron transport</keyword>
<keyword evidence="10 14" id="KW-0472">Membrane</keyword>
<dbReference type="Proteomes" id="UP000694867">
    <property type="component" value="Unplaced"/>
</dbReference>